<evidence type="ECO:0000313" key="2">
    <source>
        <dbReference type="Proteomes" id="UP000824890"/>
    </source>
</evidence>
<accession>A0ABQ8CUW4</accession>
<proteinExistence type="predicted"/>
<evidence type="ECO:0000313" key="1">
    <source>
        <dbReference type="EMBL" id="KAH0920865.1"/>
    </source>
</evidence>
<gene>
    <name evidence="1" type="ORF">HID58_020883</name>
</gene>
<reference evidence="1 2" key="1">
    <citation type="submission" date="2021-05" db="EMBL/GenBank/DDBJ databases">
        <title>Genome Assembly of Synthetic Allotetraploid Brassica napus Reveals Homoeologous Exchanges between Subgenomes.</title>
        <authorList>
            <person name="Davis J.T."/>
        </authorList>
    </citation>
    <scope>NUCLEOTIDE SEQUENCE [LARGE SCALE GENOMIC DNA]</scope>
    <source>
        <strain evidence="2">cv. Da-Ae</strain>
        <tissue evidence="1">Seedling</tissue>
    </source>
</reference>
<organism evidence="1 2">
    <name type="scientific">Brassica napus</name>
    <name type="common">Rape</name>
    <dbReference type="NCBI Taxonomy" id="3708"/>
    <lineage>
        <taxon>Eukaryota</taxon>
        <taxon>Viridiplantae</taxon>
        <taxon>Streptophyta</taxon>
        <taxon>Embryophyta</taxon>
        <taxon>Tracheophyta</taxon>
        <taxon>Spermatophyta</taxon>
        <taxon>Magnoliopsida</taxon>
        <taxon>eudicotyledons</taxon>
        <taxon>Gunneridae</taxon>
        <taxon>Pentapetalae</taxon>
        <taxon>rosids</taxon>
        <taxon>malvids</taxon>
        <taxon>Brassicales</taxon>
        <taxon>Brassicaceae</taxon>
        <taxon>Brassiceae</taxon>
        <taxon>Brassica</taxon>
    </lineage>
</organism>
<comment type="caution">
    <text evidence="1">The sequence shown here is derived from an EMBL/GenBank/DDBJ whole genome shotgun (WGS) entry which is preliminary data.</text>
</comment>
<dbReference type="Proteomes" id="UP000824890">
    <property type="component" value="Unassembled WGS sequence"/>
</dbReference>
<sequence>MLLRSLTRSSSNASTSLFFRLFPRSYFSRSSPATGRNIRRLSAAGTGSELFLRRGLRLLPAAASGCLSGQFSLAVSTQTATSYPGRIIEL</sequence>
<keyword evidence="2" id="KW-1185">Reference proteome</keyword>
<dbReference type="EMBL" id="JAGKQM010000006">
    <property type="protein sequence ID" value="KAH0920865.1"/>
    <property type="molecule type" value="Genomic_DNA"/>
</dbReference>
<name>A0ABQ8CUW4_BRANA</name>
<protein>
    <submittedName>
        <fullName evidence="1">Uncharacterized protein</fullName>
    </submittedName>
</protein>